<dbReference type="SUPFAM" id="SSF52540">
    <property type="entry name" value="P-loop containing nucleoside triphosphate hydrolases"/>
    <property type="match status" value="1"/>
</dbReference>
<keyword evidence="3" id="KW-1185">Reference proteome</keyword>
<keyword evidence="1" id="KW-1133">Transmembrane helix</keyword>
<keyword evidence="1" id="KW-0812">Transmembrane</keyword>
<keyword evidence="2" id="KW-0808">Transferase</keyword>
<dbReference type="InterPro" id="IPR031322">
    <property type="entry name" value="Shikimate/glucono_kinase"/>
</dbReference>
<accession>A0A1M5ESZ2</accession>
<proteinExistence type="predicted"/>
<evidence type="ECO:0000313" key="2">
    <source>
        <dbReference type="EMBL" id="SHF82264.1"/>
    </source>
</evidence>
<keyword evidence="2" id="KW-0418">Kinase</keyword>
<feature type="transmembrane region" description="Helical" evidence="1">
    <location>
        <begin position="212"/>
        <end position="231"/>
    </location>
</feature>
<name>A0A1M5ESZ2_9RHOB</name>
<dbReference type="Gene3D" id="3.40.50.300">
    <property type="entry name" value="P-loop containing nucleotide triphosphate hydrolases"/>
    <property type="match status" value="1"/>
</dbReference>
<keyword evidence="1" id="KW-0472">Membrane</keyword>
<dbReference type="EMBL" id="FQUV01000014">
    <property type="protein sequence ID" value="SHF82264.1"/>
    <property type="molecule type" value="Genomic_DNA"/>
</dbReference>
<evidence type="ECO:0000256" key="1">
    <source>
        <dbReference type="SAM" id="Phobius"/>
    </source>
</evidence>
<gene>
    <name evidence="2" type="ORF">SAMN05444273_1144</name>
</gene>
<dbReference type="Proteomes" id="UP000184144">
    <property type="component" value="Unassembled WGS sequence"/>
</dbReference>
<evidence type="ECO:0000313" key="3">
    <source>
        <dbReference type="Proteomes" id="UP000184144"/>
    </source>
</evidence>
<protein>
    <submittedName>
        <fullName evidence="2">Shikimate kinase</fullName>
    </submittedName>
</protein>
<dbReference type="GO" id="GO:0016301">
    <property type="term" value="F:kinase activity"/>
    <property type="evidence" value="ECO:0007669"/>
    <property type="project" value="UniProtKB-KW"/>
</dbReference>
<feature type="transmembrane region" description="Helical" evidence="1">
    <location>
        <begin position="237"/>
        <end position="258"/>
    </location>
</feature>
<reference evidence="3" key="1">
    <citation type="submission" date="2016-11" db="EMBL/GenBank/DDBJ databases">
        <authorList>
            <person name="Varghese N."/>
            <person name="Submissions S."/>
        </authorList>
    </citation>
    <scope>NUCLEOTIDE SEQUENCE [LARGE SCALE GENOMIC DNA]</scope>
    <source>
        <strain evidence="3">DSM 100566</strain>
    </source>
</reference>
<dbReference type="Pfam" id="PF01202">
    <property type="entry name" value="SKI"/>
    <property type="match status" value="1"/>
</dbReference>
<sequence>MVQTAQSIPDQNPLVRFGVSENAKLSLIPTLVDENDYDTIEALRSELLAANGPIEHLKERYAQNPNVPQAGLFGRLTSKYDDELSKDPKDINYTVLYARGSRFYAARRRASQQIASGEWPELDADENEAIDAICDLHGPMIMASAAGRKLVEDAHQYEVPPDVYEEDQKTIEEFSQVIAAETELVEPETAEAYRELTAKTEGDPQPARSRGLGIAATGSALTVIVGGAAWYSAGGVLATFIVPATALGAAGLVGGFFWEAIKTMPRFKKATSAVGDQFEKALDQADKHAATKESALLKGMADLVERNLPLFEKVTELRPEFSWAKQFLVRKKPDQNENGALPKELKPSKHIVLMGPRGSGKSTIGKLLAERLGVGIVDFEYQITKRLEDNPHAFRERAGETRYAEVARSTLFELLAEAPGIIEFDLTLHDHEAILEPLKNKAAVVFLSLDRDLGPDLLPSDLRGIKYFSINVSNANKPEDTEEKIVRALVKRDDIFFPFGP</sequence>
<organism evidence="2 3">
    <name type="scientific">Litoreibacter ascidiaceicola</name>
    <dbReference type="NCBI Taxonomy" id="1486859"/>
    <lineage>
        <taxon>Bacteria</taxon>
        <taxon>Pseudomonadati</taxon>
        <taxon>Pseudomonadota</taxon>
        <taxon>Alphaproteobacteria</taxon>
        <taxon>Rhodobacterales</taxon>
        <taxon>Roseobacteraceae</taxon>
        <taxon>Litoreibacter</taxon>
    </lineage>
</organism>
<dbReference type="STRING" id="1486859.SAMN05444273_1144"/>
<dbReference type="InterPro" id="IPR027417">
    <property type="entry name" value="P-loop_NTPase"/>
</dbReference>
<dbReference type="AlphaFoldDB" id="A0A1M5ESZ2"/>